<proteinExistence type="predicted"/>
<feature type="region of interest" description="Disordered" evidence="1">
    <location>
        <begin position="110"/>
        <end position="196"/>
    </location>
</feature>
<dbReference type="OrthoDB" id="164982at2759"/>
<keyword evidence="3" id="KW-1185">Reference proteome</keyword>
<feature type="compositionally biased region" description="Polar residues" evidence="1">
    <location>
        <begin position="130"/>
        <end position="144"/>
    </location>
</feature>
<dbReference type="HOGENOM" id="CLU_069024_0_0_1"/>
<dbReference type="RefSeq" id="XP_002908224.1">
    <property type="nucleotide sequence ID" value="XM_002908178.1"/>
</dbReference>
<feature type="compositionally biased region" description="Basic and acidic residues" evidence="1">
    <location>
        <begin position="286"/>
        <end position="323"/>
    </location>
</feature>
<organism evidence="2 3">
    <name type="scientific">Phytophthora infestans (strain T30-4)</name>
    <name type="common">Potato late blight agent</name>
    <dbReference type="NCBI Taxonomy" id="403677"/>
    <lineage>
        <taxon>Eukaryota</taxon>
        <taxon>Sar</taxon>
        <taxon>Stramenopiles</taxon>
        <taxon>Oomycota</taxon>
        <taxon>Peronosporomycetes</taxon>
        <taxon>Peronosporales</taxon>
        <taxon>Peronosporaceae</taxon>
        <taxon>Phytophthora</taxon>
    </lineage>
</organism>
<accession>D0MTL0</accession>
<evidence type="ECO:0000256" key="1">
    <source>
        <dbReference type="SAM" id="MobiDB-lite"/>
    </source>
</evidence>
<protein>
    <submittedName>
        <fullName evidence="2">Uncharacterized protein</fullName>
    </submittedName>
</protein>
<dbReference type="VEuPathDB" id="FungiDB:PITG_01584"/>
<dbReference type="InParanoid" id="D0MTL0"/>
<evidence type="ECO:0000313" key="3">
    <source>
        <dbReference type="Proteomes" id="UP000006643"/>
    </source>
</evidence>
<dbReference type="KEGG" id="pif:PITG_01584"/>
<dbReference type="GeneID" id="9468922"/>
<dbReference type="EMBL" id="DS028119">
    <property type="protein sequence ID" value="EEY61307.1"/>
    <property type="molecule type" value="Genomic_DNA"/>
</dbReference>
<dbReference type="OMA" id="PWNDERE"/>
<name>D0MTL0_PHYIT</name>
<dbReference type="eggNOG" id="ENOG502S48W">
    <property type="taxonomic scope" value="Eukaryota"/>
</dbReference>
<dbReference type="AlphaFoldDB" id="D0MTL0"/>
<reference evidence="3" key="1">
    <citation type="journal article" date="2009" name="Nature">
        <title>Genome sequence and analysis of the Irish potato famine pathogen Phytophthora infestans.</title>
        <authorList>
            <consortium name="The Broad Institute Genome Sequencing Platform"/>
            <person name="Haas B.J."/>
            <person name="Kamoun S."/>
            <person name="Zody M.C."/>
            <person name="Jiang R.H."/>
            <person name="Handsaker R.E."/>
            <person name="Cano L.M."/>
            <person name="Grabherr M."/>
            <person name="Kodira C.D."/>
            <person name="Raffaele S."/>
            <person name="Torto-Alalibo T."/>
            <person name="Bozkurt T.O."/>
            <person name="Ah-Fong A.M."/>
            <person name="Alvarado L."/>
            <person name="Anderson V.L."/>
            <person name="Armstrong M.R."/>
            <person name="Avrova A."/>
            <person name="Baxter L."/>
            <person name="Beynon J."/>
            <person name="Boevink P.C."/>
            <person name="Bollmann S.R."/>
            <person name="Bos J.I."/>
            <person name="Bulone V."/>
            <person name="Cai G."/>
            <person name="Cakir C."/>
            <person name="Carrington J.C."/>
            <person name="Chawner M."/>
            <person name="Conti L."/>
            <person name="Costanzo S."/>
            <person name="Ewan R."/>
            <person name="Fahlgren N."/>
            <person name="Fischbach M.A."/>
            <person name="Fugelstad J."/>
            <person name="Gilroy E.M."/>
            <person name="Gnerre S."/>
            <person name="Green P.J."/>
            <person name="Grenville-Briggs L.J."/>
            <person name="Griffith J."/>
            <person name="Grunwald N.J."/>
            <person name="Horn K."/>
            <person name="Horner N.R."/>
            <person name="Hu C.H."/>
            <person name="Huitema E."/>
            <person name="Jeong D.H."/>
            <person name="Jones A.M."/>
            <person name="Jones J.D."/>
            <person name="Jones R.W."/>
            <person name="Karlsson E.K."/>
            <person name="Kunjeti S.G."/>
            <person name="Lamour K."/>
            <person name="Liu Z."/>
            <person name="Ma L."/>
            <person name="Maclean D."/>
            <person name="Chibucos M.C."/>
            <person name="McDonald H."/>
            <person name="McWalters J."/>
            <person name="Meijer H.J."/>
            <person name="Morgan W."/>
            <person name="Morris P.F."/>
            <person name="Munro C.A."/>
            <person name="O'Neill K."/>
            <person name="Ospina-Giraldo M."/>
            <person name="Pinzon A."/>
            <person name="Pritchard L."/>
            <person name="Ramsahoye B."/>
            <person name="Ren Q."/>
            <person name="Restrepo S."/>
            <person name="Roy S."/>
            <person name="Sadanandom A."/>
            <person name="Savidor A."/>
            <person name="Schornack S."/>
            <person name="Schwartz D.C."/>
            <person name="Schumann U.D."/>
            <person name="Schwessinger B."/>
            <person name="Seyer L."/>
            <person name="Sharpe T."/>
            <person name="Silvar C."/>
            <person name="Song J."/>
            <person name="Studholme D.J."/>
            <person name="Sykes S."/>
            <person name="Thines M."/>
            <person name="van de Vondervoort P.J."/>
            <person name="Phuntumart V."/>
            <person name="Wawra S."/>
            <person name="Weide R."/>
            <person name="Win J."/>
            <person name="Young C."/>
            <person name="Zhou S."/>
            <person name="Fry W."/>
            <person name="Meyers B.C."/>
            <person name="van West P."/>
            <person name="Ristaino J."/>
            <person name="Govers F."/>
            <person name="Birch P.R."/>
            <person name="Whisson S.C."/>
            <person name="Judelson H.S."/>
            <person name="Nusbaum C."/>
        </authorList>
    </citation>
    <scope>NUCLEOTIDE SEQUENCE [LARGE SCALE GENOMIC DNA]</scope>
    <source>
        <strain evidence="3">T30-4</strain>
    </source>
</reference>
<evidence type="ECO:0000313" key="2">
    <source>
        <dbReference type="EMBL" id="EEY61307.1"/>
    </source>
</evidence>
<feature type="compositionally biased region" description="Basic and acidic residues" evidence="1">
    <location>
        <begin position="110"/>
        <end position="128"/>
    </location>
</feature>
<dbReference type="Proteomes" id="UP000006643">
    <property type="component" value="Unassembled WGS sequence"/>
</dbReference>
<sequence length="346" mass="38311">MRRDVGYLLQQCGADQTRLIVLLSTPKRSDARVKQPQSDFPPHAVHEDEEDDILAFSATSSGARKRYIFVPLSMDTLHAQKENVGANFNGVGASNTNKFLTPNRGFVIHEDTGRKGLKEKSTESRRVLSDISNKQRGRHGNSNVDGIASTKKGLGGQPKKRSPNKRTPLTPLRSKSRAHLTPKPRASLAPKVRAASQSAINTPRVEEVLDIEFAYGGVSSPKAESACVKGLDDAIWQDLLTRETPTLFDDFNPTRVVEVWDDSRERVMLESGETPSLWWASPNQQTKREAKDPDAKELEEREQVEGDDLKDLPPPDNVPKDAINDLDDDGLLENILNVDVEAVCSD</sequence>
<gene>
    <name evidence="2" type="ORF">PITG_01584</name>
</gene>
<feature type="region of interest" description="Disordered" evidence="1">
    <location>
        <begin position="277"/>
        <end position="326"/>
    </location>
</feature>